<keyword evidence="1" id="KW-0472">Membrane</keyword>
<feature type="transmembrane region" description="Helical" evidence="1">
    <location>
        <begin position="12"/>
        <end position="32"/>
    </location>
</feature>
<protein>
    <submittedName>
        <fullName evidence="4">ABC transporter</fullName>
    </submittedName>
</protein>
<dbReference type="EMBL" id="NVUL01000065">
    <property type="protein sequence ID" value="PCI75904.1"/>
    <property type="molecule type" value="Genomic_DNA"/>
</dbReference>
<comment type="caution">
    <text evidence="4">The sequence shown here is derived from an EMBL/GenBank/DDBJ whole genome shotgun (WGS) entry which is preliminary data.</text>
</comment>
<dbReference type="Proteomes" id="UP000218767">
    <property type="component" value="Unassembled WGS sequence"/>
</dbReference>
<dbReference type="Pfam" id="PF23357">
    <property type="entry name" value="DUF7088"/>
    <property type="match status" value="1"/>
</dbReference>
<reference evidence="5" key="1">
    <citation type="submission" date="2017-08" db="EMBL/GenBank/DDBJ databases">
        <title>A dynamic microbial community with high functional redundancy inhabits the cold, oxic subseafloor aquifer.</title>
        <authorList>
            <person name="Tully B.J."/>
            <person name="Wheat C.G."/>
            <person name="Glazer B.T."/>
            <person name="Huber J.A."/>
        </authorList>
    </citation>
    <scope>NUCLEOTIDE SEQUENCE [LARGE SCALE GENOMIC DNA]</scope>
</reference>
<dbReference type="Pfam" id="PF09822">
    <property type="entry name" value="ABC_transp_aux"/>
    <property type="match status" value="1"/>
</dbReference>
<name>A0A2A4X0A3_9GAMM</name>
<evidence type="ECO:0000259" key="2">
    <source>
        <dbReference type="Pfam" id="PF09822"/>
    </source>
</evidence>
<sequence>MNTNFLFSRIGLLAISVGLVICVLIISSLPSVRIDLTEDDLYSLSPGTKIIVSNLQSPLEIMFFYSESATEDNPQIRTYANRVQELLREIVIASNNRLSLNIIDPQPFSEEEDLATQFGIQAVPISQGAPGIYFGLVVAQPEDRENNPQGRAAETLPLIRPELEQFLEYEFMKLITKVNEPDLQVVGLLTELDIDGGFDPVAGQATQQWMIMDIIRQLYAVQRVDNAASEIDGEIDILMIVHPQGLSEQMLYAIDQFVMRGGKTMLFLDPNADSMVSRTQQGNLIPAGMSSELPGLLEAWGIEFPSSKVLTDNELALRVSMGQGQRPIAHLGMLGVQRNFLTQNDIVTSRLETINLSSPGVIRQAEGASTRFEPLMVSSSDSMLMDVGLFEDVTDPSILFDEFVSEGISHTIAARISGVIETAFPDGRPFDPVEVTDEEVDEAESEITDAVVVEEEPTYQHLSSSNSEVNILVFADTDMLGDRMWVQVGQFMGQRIPRPFSNNGDMVINALDNLSGGADLSSIRSRGTYSRPFTRVIQLQRQADDRLRVEEADLLDRLAEAEAALAELNQDENGELIGQITPEIQAEVDRFNEQMLETRRSLRDVQYQLTEDIQQLGSNLKLINTALIPVLLSLLALLLSYLRAQRRKSARA</sequence>
<keyword evidence="1" id="KW-0812">Transmembrane</keyword>
<evidence type="ECO:0000256" key="1">
    <source>
        <dbReference type="SAM" id="Phobius"/>
    </source>
</evidence>
<feature type="domain" description="ABC-type uncharacterised transport system" evidence="2">
    <location>
        <begin position="185"/>
        <end position="510"/>
    </location>
</feature>
<accession>A0A2A4X0A3</accession>
<dbReference type="InterPro" id="IPR055396">
    <property type="entry name" value="DUF7088"/>
</dbReference>
<evidence type="ECO:0000259" key="3">
    <source>
        <dbReference type="Pfam" id="PF23357"/>
    </source>
</evidence>
<evidence type="ECO:0000313" key="5">
    <source>
        <dbReference type="Proteomes" id="UP000218767"/>
    </source>
</evidence>
<feature type="domain" description="DUF7088" evidence="3">
    <location>
        <begin position="38"/>
        <end position="138"/>
    </location>
</feature>
<proteinExistence type="predicted"/>
<dbReference type="AlphaFoldDB" id="A0A2A4X0A3"/>
<evidence type="ECO:0000313" key="4">
    <source>
        <dbReference type="EMBL" id="PCI75904.1"/>
    </source>
</evidence>
<organism evidence="4 5">
    <name type="scientific">SAR86 cluster bacterium</name>
    <dbReference type="NCBI Taxonomy" id="2030880"/>
    <lineage>
        <taxon>Bacteria</taxon>
        <taxon>Pseudomonadati</taxon>
        <taxon>Pseudomonadota</taxon>
        <taxon>Gammaproteobacteria</taxon>
        <taxon>SAR86 cluster</taxon>
    </lineage>
</organism>
<gene>
    <name evidence="4" type="ORF">COB20_11825</name>
</gene>
<dbReference type="InterPro" id="IPR019196">
    <property type="entry name" value="ABC_transp_unknown"/>
</dbReference>
<feature type="transmembrane region" description="Helical" evidence="1">
    <location>
        <begin position="622"/>
        <end position="642"/>
    </location>
</feature>
<keyword evidence="1" id="KW-1133">Transmembrane helix</keyword>